<evidence type="ECO:0000313" key="6">
    <source>
        <dbReference type="EMBL" id="CEL25417.1"/>
    </source>
</evidence>
<dbReference type="CDD" id="cd01335">
    <property type="entry name" value="Radical_SAM"/>
    <property type="match status" value="1"/>
</dbReference>
<proteinExistence type="predicted"/>
<dbReference type="SFLD" id="SFLDG01084">
    <property type="entry name" value="Uncharacterised_Radical_SAM_Su"/>
    <property type="match status" value="1"/>
</dbReference>
<evidence type="ECO:0000313" key="7">
    <source>
        <dbReference type="Proteomes" id="UP000029661"/>
    </source>
</evidence>
<dbReference type="GeneID" id="26740023"/>
<dbReference type="InterPro" id="IPR006638">
    <property type="entry name" value="Elp3/MiaA/NifB-like_rSAM"/>
</dbReference>
<dbReference type="Proteomes" id="UP000029661">
    <property type="component" value="Chromosome"/>
</dbReference>
<dbReference type="InterPro" id="IPR040086">
    <property type="entry name" value="MJ0683-like"/>
</dbReference>
<dbReference type="InterPro" id="IPR007197">
    <property type="entry name" value="rSAM"/>
</dbReference>
<dbReference type="Gene3D" id="3.80.30.30">
    <property type="match status" value="1"/>
</dbReference>
<dbReference type="RefSeq" id="WP_231553473.1">
    <property type="nucleotide sequence ID" value="NZ_CP006933.1"/>
</dbReference>
<reference evidence="6" key="2">
    <citation type="submission" date="2014-09" db="EMBL/GenBank/DDBJ databases">
        <authorList>
            <person name="Bishop-Lilly K.A."/>
            <person name="Broomall S.M."/>
            <person name="Chain P.S."/>
            <person name="Chertkov O."/>
            <person name="Coyne S.R."/>
            <person name="Daligault H.E."/>
            <person name="Davenport K.W."/>
            <person name="Erkkila T."/>
            <person name="Frey K.G."/>
            <person name="Gibbons H.S."/>
            <person name="Gu W."/>
            <person name="Jaissle J."/>
            <person name="Johnson S.L."/>
            <person name="Koroleva G.I."/>
            <person name="Ladner J.T."/>
            <person name="Lo C.-C."/>
            <person name="Minogue T.D."/>
            <person name="Munk C."/>
            <person name="Palacios G.F."/>
            <person name="Redden C.L."/>
            <person name="Rosenzweig C.N."/>
            <person name="Scholz M.B."/>
            <person name="Teshima H."/>
            <person name="Xu Y."/>
        </authorList>
    </citation>
    <scope>NUCLEOTIDE SEQUENCE</scope>
    <source>
        <strain evidence="6">Mb9</strain>
    </source>
</reference>
<dbReference type="SMART" id="SM00729">
    <property type="entry name" value="Elp3"/>
    <property type="match status" value="1"/>
</dbReference>
<dbReference type="EMBL" id="LN734822">
    <property type="protein sequence ID" value="CEL25417.1"/>
    <property type="molecule type" value="Genomic_DNA"/>
</dbReference>
<dbReference type="PANTHER" id="PTHR43432">
    <property type="entry name" value="SLR0285 PROTEIN"/>
    <property type="match status" value="1"/>
</dbReference>
<dbReference type="PROSITE" id="PS51918">
    <property type="entry name" value="RADICAL_SAM"/>
    <property type="match status" value="1"/>
</dbReference>
<organism evidence="5 7">
    <name type="scientific">Methanobacterium formicicum</name>
    <dbReference type="NCBI Taxonomy" id="2162"/>
    <lineage>
        <taxon>Archaea</taxon>
        <taxon>Methanobacteriati</taxon>
        <taxon>Methanobacteriota</taxon>
        <taxon>Methanomada group</taxon>
        <taxon>Methanobacteria</taxon>
        <taxon>Methanobacteriales</taxon>
        <taxon>Methanobacteriaceae</taxon>
        <taxon>Methanobacterium</taxon>
    </lineage>
</organism>
<dbReference type="SFLD" id="SFLDS00029">
    <property type="entry name" value="Radical_SAM"/>
    <property type="match status" value="1"/>
</dbReference>
<dbReference type="GO" id="GO:0046872">
    <property type="term" value="F:metal ion binding"/>
    <property type="evidence" value="ECO:0007669"/>
    <property type="project" value="UniProtKB-KW"/>
</dbReference>
<dbReference type="GO" id="GO:0051536">
    <property type="term" value="F:iron-sulfur cluster binding"/>
    <property type="evidence" value="ECO:0007669"/>
    <property type="project" value="UniProtKB-KW"/>
</dbReference>
<evidence type="ECO:0000313" key="8">
    <source>
        <dbReference type="Proteomes" id="UP000062768"/>
    </source>
</evidence>
<keyword evidence="3" id="KW-0411">Iron-sulfur</keyword>
<reference evidence="5" key="1">
    <citation type="submission" date="2013-12" db="EMBL/GenBank/DDBJ databases">
        <title>The complete genome sequence of Methanobacterium sp. BRM9.</title>
        <authorList>
            <consortium name="Pastoral Greenhouse Gas Research Consortium"/>
            <person name="Kelly W.J."/>
            <person name="Leahy S.C."/>
            <person name="Perry R."/>
            <person name="Li D."/>
            <person name="Altermann E."/>
            <person name="Lambie S.C."/>
            <person name="Attwood G.T."/>
        </authorList>
    </citation>
    <scope>NUCLEOTIDE SEQUENCE [LARGE SCALE GENOMIC DNA]</scope>
    <source>
        <strain evidence="5">BRM9</strain>
    </source>
</reference>
<accession>A0A089Z9T7</accession>
<dbReference type="GO" id="GO:0003824">
    <property type="term" value="F:catalytic activity"/>
    <property type="evidence" value="ECO:0007669"/>
    <property type="project" value="InterPro"/>
</dbReference>
<evidence type="ECO:0000259" key="4">
    <source>
        <dbReference type="PROSITE" id="PS51918"/>
    </source>
</evidence>
<feature type="domain" description="Radical SAM core" evidence="4">
    <location>
        <begin position="3"/>
        <end position="260"/>
    </location>
</feature>
<name>A0A089Z9T7_METFO</name>
<keyword evidence="2" id="KW-0408">Iron</keyword>
<evidence type="ECO:0000313" key="5">
    <source>
        <dbReference type="EMBL" id="AIS31566.1"/>
    </source>
</evidence>
<dbReference type="AlphaFoldDB" id="A0A089Z9T7"/>
<dbReference type="PATRIC" id="fig|2162.10.peg.1858"/>
<keyword evidence="1" id="KW-0479">Metal-binding</keyword>
<gene>
    <name evidence="5" type="ORF">BRM9_0746</name>
    <name evidence="6" type="ORF">MB9_1787</name>
</gene>
<dbReference type="PANTHER" id="PTHR43432:SF5">
    <property type="entry name" value="ELP3_MIAA_NIFB-LIKE RADICAL SAM CORE DOMAIN-CONTAINING PROTEIN"/>
    <property type="match status" value="1"/>
</dbReference>
<dbReference type="SUPFAM" id="SSF102114">
    <property type="entry name" value="Radical SAM enzymes"/>
    <property type="match status" value="1"/>
</dbReference>
<dbReference type="STRING" id="2162.BRM9_0746"/>
<evidence type="ECO:0000256" key="3">
    <source>
        <dbReference type="ARBA" id="ARBA00023014"/>
    </source>
</evidence>
<dbReference type="KEGG" id="mfc:BRM9_0746"/>
<dbReference type="InterPro" id="IPR058240">
    <property type="entry name" value="rSAM_sf"/>
</dbReference>
<dbReference type="Pfam" id="PF04055">
    <property type="entry name" value="Radical_SAM"/>
    <property type="match status" value="1"/>
</dbReference>
<sequence>MDDWFLSGYSLNPYSNCSFNCVYCYTRGSKYGENQVPGLAAKINAPEVLVKQLKNRARKREYGFIAFGSATDPYLPVEEDLRLTRELLIIILRFRFPLHLLTRSPLILQDLDILKKIGEKAVIPDQFQDKTDTGVVLSFSFSTTDEHLARIFEPGAPSPQERLETMKQCKEEGFTVGAIFMPLLPFLSDREEHLDEMIRKVKESGADFVMASGLTLFGEGPQDCKTRYYEVLEEHFPELVPKTRVIFGNSFAPSRKYQNELHQRFVRLCQKYQIRNRVY</sequence>
<evidence type="ECO:0000256" key="2">
    <source>
        <dbReference type="ARBA" id="ARBA00023004"/>
    </source>
</evidence>
<evidence type="ECO:0000256" key="1">
    <source>
        <dbReference type="ARBA" id="ARBA00022723"/>
    </source>
</evidence>
<keyword evidence="8" id="KW-1185">Reference proteome</keyword>
<dbReference type="Proteomes" id="UP000062768">
    <property type="component" value="Chromosome I"/>
</dbReference>
<dbReference type="EMBL" id="CP006933">
    <property type="protein sequence ID" value="AIS31566.1"/>
    <property type="molecule type" value="Genomic_DNA"/>
</dbReference>
<protein>
    <submittedName>
        <fullName evidence="5">Radical SAM domain-containing protein</fullName>
    </submittedName>
</protein>